<evidence type="ECO:0000313" key="3">
    <source>
        <dbReference type="EMBL" id="KNE66025.1"/>
    </source>
</evidence>
<feature type="compositionally biased region" description="Pro residues" evidence="1">
    <location>
        <begin position="7"/>
        <end position="20"/>
    </location>
</feature>
<dbReference type="EMBL" id="GG745349">
    <property type="protein sequence ID" value="KNE66025.1"/>
    <property type="molecule type" value="Genomic_DNA"/>
</dbReference>
<dbReference type="VEuPathDB" id="FungiDB:AMAG_10302"/>
<organism evidence="3 4">
    <name type="scientific">Allomyces macrogynus (strain ATCC 38327)</name>
    <name type="common">Allomyces javanicus var. macrogynus</name>
    <dbReference type="NCBI Taxonomy" id="578462"/>
    <lineage>
        <taxon>Eukaryota</taxon>
        <taxon>Fungi</taxon>
        <taxon>Fungi incertae sedis</taxon>
        <taxon>Blastocladiomycota</taxon>
        <taxon>Blastocladiomycetes</taxon>
        <taxon>Blastocladiales</taxon>
        <taxon>Blastocladiaceae</taxon>
        <taxon>Allomyces</taxon>
    </lineage>
</organism>
<protein>
    <recommendedName>
        <fullName evidence="2">MSP domain-containing protein</fullName>
    </recommendedName>
</protein>
<dbReference type="Pfam" id="PF00635">
    <property type="entry name" value="Motile_Sperm"/>
    <property type="match status" value="1"/>
</dbReference>
<dbReference type="Proteomes" id="UP000054350">
    <property type="component" value="Unassembled WGS sequence"/>
</dbReference>
<proteinExistence type="predicted"/>
<reference evidence="4" key="2">
    <citation type="submission" date="2009-11" db="EMBL/GenBank/DDBJ databases">
        <title>The Genome Sequence of Allomyces macrogynus strain ATCC 38327.</title>
        <authorList>
            <consortium name="The Broad Institute Genome Sequencing Platform"/>
            <person name="Russ C."/>
            <person name="Cuomo C."/>
            <person name="Shea T."/>
            <person name="Young S.K."/>
            <person name="Zeng Q."/>
            <person name="Koehrsen M."/>
            <person name="Haas B."/>
            <person name="Borodovsky M."/>
            <person name="Guigo R."/>
            <person name="Alvarado L."/>
            <person name="Berlin A."/>
            <person name="Borenstein D."/>
            <person name="Chen Z."/>
            <person name="Engels R."/>
            <person name="Freedman E."/>
            <person name="Gellesch M."/>
            <person name="Goldberg J."/>
            <person name="Griggs A."/>
            <person name="Gujja S."/>
            <person name="Heiman D."/>
            <person name="Hepburn T."/>
            <person name="Howarth C."/>
            <person name="Jen D."/>
            <person name="Larson L."/>
            <person name="Lewis B."/>
            <person name="Mehta T."/>
            <person name="Park D."/>
            <person name="Pearson M."/>
            <person name="Roberts A."/>
            <person name="Saif S."/>
            <person name="Shenoy N."/>
            <person name="Sisk P."/>
            <person name="Stolte C."/>
            <person name="Sykes S."/>
            <person name="Walk T."/>
            <person name="White J."/>
            <person name="Yandava C."/>
            <person name="Burger G."/>
            <person name="Gray M.W."/>
            <person name="Holland P.W.H."/>
            <person name="King N."/>
            <person name="Lang F.B.F."/>
            <person name="Roger A.J."/>
            <person name="Ruiz-Trillo I."/>
            <person name="Lander E."/>
            <person name="Nusbaum C."/>
        </authorList>
    </citation>
    <scope>NUCLEOTIDE SEQUENCE [LARGE SCALE GENOMIC DNA]</scope>
    <source>
        <strain evidence="4">ATCC 38327</strain>
    </source>
</reference>
<dbReference type="AlphaFoldDB" id="A0A0L0SUH1"/>
<keyword evidence="4" id="KW-1185">Reference proteome</keyword>
<evidence type="ECO:0000259" key="2">
    <source>
        <dbReference type="PROSITE" id="PS50202"/>
    </source>
</evidence>
<reference evidence="3 4" key="1">
    <citation type="submission" date="2009-11" db="EMBL/GenBank/DDBJ databases">
        <title>Annotation of Allomyces macrogynus ATCC 38327.</title>
        <authorList>
            <consortium name="The Broad Institute Genome Sequencing Platform"/>
            <person name="Russ C."/>
            <person name="Cuomo C."/>
            <person name="Burger G."/>
            <person name="Gray M.W."/>
            <person name="Holland P.W.H."/>
            <person name="King N."/>
            <person name="Lang F.B.F."/>
            <person name="Roger A.J."/>
            <person name="Ruiz-Trillo I."/>
            <person name="Young S.K."/>
            <person name="Zeng Q."/>
            <person name="Gargeya S."/>
            <person name="Fitzgerald M."/>
            <person name="Haas B."/>
            <person name="Abouelleil A."/>
            <person name="Alvarado L."/>
            <person name="Arachchi H.M."/>
            <person name="Berlin A."/>
            <person name="Chapman S.B."/>
            <person name="Gearin G."/>
            <person name="Goldberg J."/>
            <person name="Griggs A."/>
            <person name="Gujja S."/>
            <person name="Hansen M."/>
            <person name="Heiman D."/>
            <person name="Howarth C."/>
            <person name="Larimer J."/>
            <person name="Lui A."/>
            <person name="MacDonald P.J.P."/>
            <person name="McCowen C."/>
            <person name="Montmayeur A."/>
            <person name="Murphy C."/>
            <person name="Neiman D."/>
            <person name="Pearson M."/>
            <person name="Priest M."/>
            <person name="Roberts A."/>
            <person name="Saif S."/>
            <person name="Shea T."/>
            <person name="Sisk P."/>
            <person name="Stolte C."/>
            <person name="Sykes S."/>
            <person name="Wortman J."/>
            <person name="Nusbaum C."/>
            <person name="Birren B."/>
        </authorList>
    </citation>
    <scope>NUCLEOTIDE SEQUENCE [LARGE SCALE GENOMIC DNA]</scope>
    <source>
        <strain evidence="3 4">ATCC 38327</strain>
    </source>
</reference>
<dbReference type="PROSITE" id="PS50202">
    <property type="entry name" value="MSP"/>
    <property type="match status" value="1"/>
</dbReference>
<feature type="region of interest" description="Disordered" evidence="1">
    <location>
        <begin position="1"/>
        <end position="44"/>
    </location>
</feature>
<accession>A0A0L0SUH1</accession>
<dbReference type="Gene3D" id="2.60.40.10">
    <property type="entry name" value="Immunoglobulins"/>
    <property type="match status" value="1"/>
</dbReference>
<dbReference type="SUPFAM" id="SSF49354">
    <property type="entry name" value="PapD-like"/>
    <property type="match status" value="1"/>
</dbReference>
<feature type="region of interest" description="Disordered" evidence="1">
    <location>
        <begin position="191"/>
        <end position="225"/>
    </location>
</feature>
<feature type="region of interest" description="Disordered" evidence="1">
    <location>
        <begin position="258"/>
        <end position="297"/>
    </location>
</feature>
<dbReference type="InterPro" id="IPR013783">
    <property type="entry name" value="Ig-like_fold"/>
</dbReference>
<dbReference type="InterPro" id="IPR008962">
    <property type="entry name" value="PapD-like_sf"/>
</dbReference>
<name>A0A0L0SUH1_ALLM3</name>
<gene>
    <name evidence="3" type="ORF">AMAG_10302</name>
</gene>
<feature type="compositionally biased region" description="Low complexity" evidence="1">
    <location>
        <begin position="201"/>
        <end position="211"/>
    </location>
</feature>
<dbReference type="InterPro" id="IPR000535">
    <property type="entry name" value="MSP_dom"/>
</dbReference>
<evidence type="ECO:0000256" key="1">
    <source>
        <dbReference type="SAM" id="MobiDB-lite"/>
    </source>
</evidence>
<feature type="domain" description="MSP" evidence="2">
    <location>
        <begin position="39"/>
        <end position="190"/>
    </location>
</feature>
<evidence type="ECO:0000313" key="4">
    <source>
        <dbReference type="Proteomes" id="UP000054350"/>
    </source>
</evidence>
<sequence length="462" mass="47420">MLRLTPDPGPALAPVAPAPAPSTRSHDAAIASTQPAHPPTATRPHVVLSRTELVWPATRQADAAPLALTLSLPHDDSTHRGPNAAYFKFMTNRPERYRVRPAVGRVAAGEAVTVQVRWADADTAPVETTIDDRVLVQVMADLGTDGLDAHNDGDRGASSAAPVGAKAISNLFKDPTRRTMIAEHVLACRVASSPAPPRSPTRPTATALASPPSSPPPPVRTASPPALSTFVTPATSPHVAVGLRTVLSVISDDGTEWDTVPVRSPPTAARPRATTSVSPTRGTPIIPRPLHPHSPSRISTTYAVPRSRPVQARSVSPGAWPAVAPAPPAPAGARQRRVSVSLVPPVHSATAPATILHAPLLPPELASSRAFQVLQAVCEALIAHAATVLIAAVVVAAWTLSRVVWVAAAVVRAVVQMVVQRVMVARGQVVVEGVGGAGKAVAVGGEGGGRAGGIGAVGSAPS</sequence>
<dbReference type="OrthoDB" id="75724at2759"/>